<name>A0A8J3NGZ9_9ACTN</name>
<proteinExistence type="predicted"/>
<gene>
    <name evidence="1" type="ORF">Cba03nite_22240</name>
</gene>
<dbReference type="RefSeq" id="WP_203744892.1">
    <property type="nucleotide sequence ID" value="NZ_BONF01000011.1"/>
</dbReference>
<reference evidence="1 2" key="1">
    <citation type="submission" date="2021-01" db="EMBL/GenBank/DDBJ databases">
        <title>Whole genome shotgun sequence of Catellatospora bangladeshensis NBRC 107357.</title>
        <authorList>
            <person name="Komaki H."/>
            <person name="Tamura T."/>
        </authorList>
    </citation>
    <scope>NUCLEOTIDE SEQUENCE [LARGE SCALE GENOMIC DNA]</scope>
    <source>
        <strain evidence="1 2">NBRC 107357</strain>
    </source>
</reference>
<protein>
    <submittedName>
        <fullName evidence="1">Uncharacterized protein</fullName>
    </submittedName>
</protein>
<dbReference type="AlphaFoldDB" id="A0A8J3NGZ9"/>
<keyword evidence="2" id="KW-1185">Reference proteome</keyword>
<comment type="caution">
    <text evidence="1">The sequence shown here is derived from an EMBL/GenBank/DDBJ whole genome shotgun (WGS) entry which is preliminary data.</text>
</comment>
<evidence type="ECO:0000313" key="2">
    <source>
        <dbReference type="Proteomes" id="UP000601223"/>
    </source>
</evidence>
<organism evidence="1 2">
    <name type="scientific">Catellatospora bangladeshensis</name>
    <dbReference type="NCBI Taxonomy" id="310355"/>
    <lineage>
        <taxon>Bacteria</taxon>
        <taxon>Bacillati</taxon>
        <taxon>Actinomycetota</taxon>
        <taxon>Actinomycetes</taxon>
        <taxon>Micromonosporales</taxon>
        <taxon>Micromonosporaceae</taxon>
        <taxon>Catellatospora</taxon>
    </lineage>
</organism>
<dbReference type="Proteomes" id="UP000601223">
    <property type="component" value="Unassembled WGS sequence"/>
</dbReference>
<evidence type="ECO:0000313" key="1">
    <source>
        <dbReference type="EMBL" id="GIF80875.1"/>
    </source>
</evidence>
<dbReference type="EMBL" id="BONF01000011">
    <property type="protein sequence ID" value="GIF80875.1"/>
    <property type="molecule type" value="Genomic_DNA"/>
</dbReference>
<accession>A0A8J3NGZ9</accession>
<sequence length="192" mass="20122">MTTHVTPMTSPSAAPARPATTFARPLLDLIGKIIHRRTGTPPQYGPPVQPPLDRDPATVDSIDQYAPGAPVWAYIGGTWLSAGVADTSGSSALVIYPAPGSADVMVETVHISHLQLRDRPVREGDRSASPAASGDLPTAVQARVTLSLHYPDELGLCTACAERTQFRWAPCPDAKQATAVLGLDPATQVGAP</sequence>